<feature type="coiled-coil region" evidence="3">
    <location>
        <begin position="206"/>
        <end position="233"/>
    </location>
</feature>
<dbReference type="OrthoDB" id="9798190at2"/>
<dbReference type="Gene3D" id="1.10.287.470">
    <property type="entry name" value="Helix hairpin bin"/>
    <property type="match status" value="1"/>
</dbReference>
<accession>A0A098LJ66</accession>
<dbReference type="GO" id="GO:0030313">
    <property type="term" value="C:cell envelope"/>
    <property type="evidence" value="ECO:0007669"/>
    <property type="project" value="UniProtKB-SubCell"/>
</dbReference>
<keyword evidence="2 3" id="KW-0175">Coiled coil</keyword>
<evidence type="ECO:0000256" key="3">
    <source>
        <dbReference type="SAM" id="Coils"/>
    </source>
</evidence>
<dbReference type="AlphaFoldDB" id="A0A098LJ66"/>
<dbReference type="RefSeq" id="WP_045466353.1">
    <property type="nucleotide sequence ID" value="NZ_BBLT01000008.1"/>
</dbReference>
<comment type="subcellular location">
    <subcellularLocation>
        <location evidence="1">Cell envelope</location>
    </subcellularLocation>
</comment>
<keyword evidence="5" id="KW-1185">Reference proteome</keyword>
<sequence length="357" mass="40474">MKKKFLYFGIALAIVLGVIYCPFKFTYIVYATGKVFPTYEWVLGRTYDGRITETIKNNQLGVISSYAGKEFQRGDVFDFYINPEINNKQFVERGETIGILNSTELMRQINQLKGEREVEKALLKVYSTGQKIQTIKEAETNLTLAKERFSIQDKLISRQADLFKDSLISPQQYDIAKNEYELSKINLTLAEAQLKTLSTGEKPEQIKFIIEKIENLTKQIASLESRKEALQIKAPFAGLIQRKKGGLSSVEVLANIVDTASYIIVTPVRIKEFKNLANGQKCVLKLFNSDCEMEATVCHIDNAIQIIGGKQAIYVTAKIDKKCPGVYPGIFAQTNLHCGQHTIIEYSKLLFQSLFYR</sequence>
<dbReference type="InterPro" id="IPR050465">
    <property type="entry name" value="UPF0194_transport"/>
</dbReference>
<protein>
    <submittedName>
        <fullName evidence="4">Uncharacterized protein</fullName>
    </submittedName>
</protein>
<proteinExistence type="predicted"/>
<reference evidence="4 5" key="1">
    <citation type="submission" date="2014-09" db="EMBL/GenBank/DDBJ databases">
        <title>Sporocytophaga myxococcoides PG-01 genome sequencing.</title>
        <authorList>
            <person name="Liu L."/>
            <person name="Gao P.J."/>
            <person name="Chen G.J."/>
            <person name="Wang L.S."/>
        </authorList>
    </citation>
    <scope>NUCLEOTIDE SEQUENCE [LARGE SCALE GENOMIC DNA]</scope>
    <source>
        <strain evidence="4 5">PG-01</strain>
    </source>
</reference>
<dbReference type="eggNOG" id="COG0845">
    <property type="taxonomic scope" value="Bacteria"/>
</dbReference>
<dbReference type="Proteomes" id="UP000030185">
    <property type="component" value="Unassembled WGS sequence"/>
</dbReference>
<dbReference type="PANTHER" id="PTHR32347">
    <property type="entry name" value="EFFLUX SYSTEM COMPONENT YKNX-RELATED"/>
    <property type="match status" value="1"/>
</dbReference>
<comment type="caution">
    <text evidence="4">The sequence shown here is derived from an EMBL/GenBank/DDBJ whole genome shotgun (WGS) entry which is preliminary data.</text>
</comment>
<evidence type="ECO:0000313" key="5">
    <source>
        <dbReference type="Proteomes" id="UP000030185"/>
    </source>
</evidence>
<dbReference type="EMBL" id="BBLT01000008">
    <property type="protein sequence ID" value="GAL86427.1"/>
    <property type="molecule type" value="Genomic_DNA"/>
</dbReference>
<dbReference type="STRING" id="153721.MYP_3656"/>
<organism evidence="4 5">
    <name type="scientific">Sporocytophaga myxococcoides</name>
    <dbReference type="NCBI Taxonomy" id="153721"/>
    <lineage>
        <taxon>Bacteria</taxon>
        <taxon>Pseudomonadati</taxon>
        <taxon>Bacteroidota</taxon>
        <taxon>Cytophagia</taxon>
        <taxon>Cytophagales</taxon>
        <taxon>Cytophagaceae</taxon>
        <taxon>Sporocytophaga</taxon>
    </lineage>
</organism>
<evidence type="ECO:0000313" key="4">
    <source>
        <dbReference type="EMBL" id="GAL86427.1"/>
    </source>
</evidence>
<name>A0A098LJ66_9BACT</name>
<evidence type="ECO:0000256" key="1">
    <source>
        <dbReference type="ARBA" id="ARBA00004196"/>
    </source>
</evidence>
<evidence type="ECO:0000256" key="2">
    <source>
        <dbReference type="ARBA" id="ARBA00023054"/>
    </source>
</evidence>
<gene>
    <name evidence="4" type="ORF">MYP_3656</name>
</gene>